<gene>
    <name evidence="1" type="ORF">CV728_05490</name>
</gene>
<name>A0A518YFV9_HELPX</name>
<dbReference type="EMBL" id="CP024948">
    <property type="protein sequence ID" value="QDY60961.1"/>
    <property type="molecule type" value="Genomic_DNA"/>
</dbReference>
<protein>
    <submittedName>
        <fullName evidence="1">Uncharacterized protein</fullName>
    </submittedName>
</protein>
<evidence type="ECO:0000313" key="2">
    <source>
        <dbReference type="Proteomes" id="UP000320851"/>
    </source>
</evidence>
<sequence length="93" mass="10549">MHEIIQKGMDSLSQRLDNDLKDGNSRILVPIECIQGLCNVGNLKPDELCVLFVKICELIRSQCRSNLSRSSLSFIGGVISSLNKQIRLYQKWK</sequence>
<organism evidence="1 2">
    <name type="scientific">Helicobacter pylori</name>
    <name type="common">Campylobacter pylori</name>
    <dbReference type="NCBI Taxonomy" id="210"/>
    <lineage>
        <taxon>Bacteria</taxon>
        <taxon>Pseudomonadati</taxon>
        <taxon>Campylobacterota</taxon>
        <taxon>Epsilonproteobacteria</taxon>
        <taxon>Campylobacterales</taxon>
        <taxon>Helicobacteraceae</taxon>
        <taxon>Helicobacter</taxon>
    </lineage>
</organism>
<dbReference type="AlphaFoldDB" id="A0A518YFV9"/>
<proteinExistence type="predicted"/>
<reference evidence="1 2" key="1">
    <citation type="journal article" date="2019" name="Sci. Rep.">
        <title>Evolutionary mechanism leading to the multi-cagA genotype in Helicobacter pylori.</title>
        <authorList>
            <person name="Su H."/>
            <person name="Tissera K."/>
            <person name="Jang S."/>
            <person name="Choi Y.H."/>
            <person name="Kim A."/>
            <person name="Cho Y.J."/>
            <person name="Li M."/>
            <person name="Gunawardhana N."/>
            <person name="Merrell D.S."/>
            <person name="Ge L."/>
            <person name="Cha J.H."/>
        </authorList>
    </citation>
    <scope>NUCLEOTIDE SEQUENCE [LARGE SCALE GENOMIC DNA]</scope>
    <source>
        <strain evidence="1 2">B140</strain>
    </source>
</reference>
<dbReference type="Proteomes" id="UP000320851">
    <property type="component" value="Chromosome"/>
</dbReference>
<accession>A0A518YFV9</accession>
<evidence type="ECO:0000313" key="1">
    <source>
        <dbReference type="EMBL" id="QDY60961.1"/>
    </source>
</evidence>